<dbReference type="PROSITE" id="PS50263">
    <property type="entry name" value="CN_HYDROLASE"/>
    <property type="match status" value="1"/>
</dbReference>
<evidence type="ECO:0000259" key="2">
    <source>
        <dbReference type="PROSITE" id="PS50263"/>
    </source>
</evidence>
<reference evidence="3" key="1">
    <citation type="journal article" date="2014" name="Front. Microbiol.">
        <title>High frequency of phylogenetically diverse reductive dehalogenase-homologous genes in deep subseafloor sedimentary metagenomes.</title>
        <authorList>
            <person name="Kawai M."/>
            <person name="Futagami T."/>
            <person name="Toyoda A."/>
            <person name="Takaki Y."/>
            <person name="Nishi S."/>
            <person name="Hori S."/>
            <person name="Arai W."/>
            <person name="Tsubouchi T."/>
            <person name="Morono Y."/>
            <person name="Uchiyama I."/>
            <person name="Ito T."/>
            <person name="Fujiyama A."/>
            <person name="Inagaki F."/>
            <person name="Takami H."/>
        </authorList>
    </citation>
    <scope>NUCLEOTIDE SEQUENCE</scope>
    <source>
        <strain evidence="3">Expedition CK06-06</strain>
    </source>
</reference>
<evidence type="ECO:0000313" key="3">
    <source>
        <dbReference type="EMBL" id="GAH23257.1"/>
    </source>
</evidence>
<feature type="non-terminal residue" evidence="3">
    <location>
        <position position="283"/>
    </location>
</feature>
<accession>X1DSV9</accession>
<dbReference type="GO" id="GO:0016811">
    <property type="term" value="F:hydrolase activity, acting on carbon-nitrogen (but not peptide) bonds, in linear amides"/>
    <property type="evidence" value="ECO:0007669"/>
    <property type="project" value="TreeGrafter"/>
</dbReference>
<dbReference type="InterPro" id="IPR050345">
    <property type="entry name" value="Aliph_Amidase/BUP"/>
</dbReference>
<comment type="caution">
    <text evidence="3">The sequence shown here is derived from an EMBL/GenBank/DDBJ whole genome shotgun (WGS) entry which is preliminary data.</text>
</comment>
<evidence type="ECO:0000256" key="1">
    <source>
        <dbReference type="ARBA" id="ARBA00022801"/>
    </source>
</evidence>
<dbReference type="EMBL" id="BARU01003381">
    <property type="protein sequence ID" value="GAH23257.1"/>
    <property type="molecule type" value="Genomic_DNA"/>
</dbReference>
<dbReference type="InterPro" id="IPR003010">
    <property type="entry name" value="C-N_Hydrolase"/>
</dbReference>
<name>X1DSV9_9ZZZZ</name>
<dbReference type="Pfam" id="PF00795">
    <property type="entry name" value="CN_hydrolase"/>
    <property type="match status" value="1"/>
</dbReference>
<dbReference type="AlphaFoldDB" id="X1DSV9"/>
<keyword evidence="1" id="KW-0378">Hydrolase</keyword>
<dbReference type="CDD" id="cd07197">
    <property type="entry name" value="nitrilase"/>
    <property type="match status" value="1"/>
</dbReference>
<feature type="domain" description="CN hydrolase" evidence="2">
    <location>
        <begin position="6"/>
        <end position="244"/>
    </location>
</feature>
<dbReference type="PANTHER" id="PTHR43674:SF2">
    <property type="entry name" value="BETA-UREIDOPROPIONASE"/>
    <property type="match status" value="1"/>
</dbReference>
<dbReference type="InterPro" id="IPR036526">
    <property type="entry name" value="C-N_Hydrolase_sf"/>
</dbReference>
<protein>
    <recommendedName>
        <fullName evidence="2">CN hydrolase domain-containing protein</fullName>
    </recommendedName>
</protein>
<organism evidence="3">
    <name type="scientific">marine sediment metagenome</name>
    <dbReference type="NCBI Taxonomy" id="412755"/>
    <lineage>
        <taxon>unclassified sequences</taxon>
        <taxon>metagenomes</taxon>
        <taxon>ecological metagenomes</taxon>
    </lineage>
</organism>
<dbReference type="Gene3D" id="3.60.110.10">
    <property type="entry name" value="Carbon-nitrogen hydrolase"/>
    <property type="match status" value="1"/>
</dbReference>
<dbReference type="SUPFAM" id="SSF56317">
    <property type="entry name" value="Carbon-nitrogen hydrolase"/>
    <property type="match status" value="1"/>
</dbReference>
<dbReference type="PANTHER" id="PTHR43674">
    <property type="entry name" value="NITRILASE C965.09-RELATED"/>
    <property type="match status" value="1"/>
</dbReference>
<gene>
    <name evidence="3" type="ORF">S03H2_07356</name>
</gene>
<sequence>MHDDKVKIAAIQMDPKIMAKRANLDKILFEVRLAANEDADLIVFPECALTGYVFASRDEAIPFMETVPGPSTDELAICCRELGVHVIAGLLEVDADKYFNTAVLVGPRGIVGKYRKIHLPFLGIDRFIDHGNQPFRVYQTPIGNIGMHICYDCNFPESARVMALLGTDILALPTNWPEGRDKVAKHVIITRAYENKVHIVAVDRVGRERGTRFIGLSQIVNAWGDTIAEAGSDNEEVVYAEVSLEEARQKRVVFKAGEFEMDFIGDRRPEFYNEITANKSWRC</sequence>
<proteinExistence type="predicted"/>